<sequence>MTKSQKIKISIELKLELPQPSKAKGVQHVHVTEPPPPSVSDPRATDDSGSYPLHVAGGRYGRCRFHGRRGTSVSRGRADCRDSCSNDRCQYYGRCSKSTSREGSNSERPGTSARSNASSPPAESVHCGNTPLLIWGTRLRLRRYKPL</sequence>
<evidence type="ECO:0000256" key="1">
    <source>
        <dbReference type="SAM" id="MobiDB-lite"/>
    </source>
</evidence>
<gene>
    <name evidence="2" type="ORF">PG997_008127</name>
</gene>
<evidence type="ECO:0000313" key="3">
    <source>
        <dbReference type="Proteomes" id="UP001433268"/>
    </source>
</evidence>
<dbReference type="GeneID" id="92045502"/>
<feature type="region of interest" description="Disordered" evidence="1">
    <location>
        <begin position="67"/>
        <end position="125"/>
    </location>
</feature>
<protein>
    <submittedName>
        <fullName evidence="2">Uncharacterized protein</fullName>
    </submittedName>
</protein>
<feature type="compositionally biased region" description="Basic and acidic residues" evidence="1">
    <location>
        <begin position="76"/>
        <end position="85"/>
    </location>
</feature>
<reference evidence="2 3" key="1">
    <citation type="submission" date="2023-01" db="EMBL/GenBank/DDBJ databases">
        <title>Analysis of 21 Apiospora genomes using comparative genomics revels a genus with tremendous synthesis potential of carbohydrate active enzymes and secondary metabolites.</title>
        <authorList>
            <person name="Sorensen T."/>
        </authorList>
    </citation>
    <scope>NUCLEOTIDE SEQUENCE [LARGE SCALE GENOMIC DNA]</scope>
    <source>
        <strain evidence="2 3">CBS 114990</strain>
    </source>
</reference>
<feature type="compositionally biased region" description="Polar residues" evidence="1">
    <location>
        <begin position="96"/>
        <end position="121"/>
    </location>
</feature>
<organism evidence="2 3">
    <name type="scientific">Apiospora hydei</name>
    <dbReference type="NCBI Taxonomy" id="1337664"/>
    <lineage>
        <taxon>Eukaryota</taxon>
        <taxon>Fungi</taxon>
        <taxon>Dikarya</taxon>
        <taxon>Ascomycota</taxon>
        <taxon>Pezizomycotina</taxon>
        <taxon>Sordariomycetes</taxon>
        <taxon>Xylariomycetidae</taxon>
        <taxon>Amphisphaeriales</taxon>
        <taxon>Apiosporaceae</taxon>
        <taxon>Apiospora</taxon>
    </lineage>
</organism>
<comment type="caution">
    <text evidence="2">The sequence shown here is derived from an EMBL/GenBank/DDBJ whole genome shotgun (WGS) entry which is preliminary data.</text>
</comment>
<proteinExistence type="predicted"/>
<dbReference type="EMBL" id="JAQQWN010000006">
    <property type="protein sequence ID" value="KAK8080309.1"/>
    <property type="molecule type" value="Genomic_DNA"/>
</dbReference>
<keyword evidence="3" id="KW-1185">Reference proteome</keyword>
<dbReference type="RefSeq" id="XP_066667784.1">
    <property type="nucleotide sequence ID" value="XM_066812442.1"/>
</dbReference>
<name>A0ABR1W9Y0_9PEZI</name>
<feature type="region of interest" description="Disordered" evidence="1">
    <location>
        <begin position="17"/>
        <end position="53"/>
    </location>
</feature>
<dbReference type="Proteomes" id="UP001433268">
    <property type="component" value="Unassembled WGS sequence"/>
</dbReference>
<accession>A0ABR1W9Y0</accession>
<evidence type="ECO:0000313" key="2">
    <source>
        <dbReference type="EMBL" id="KAK8080309.1"/>
    </source>
</evidence>